<dbReference type="KEGG" id="aqt:FN924_18465"/>
<dbReference type="AlphaFoldDB" id="A0A516KKQ7"/>
<evidence type="ECO:0000313" key="2">
    <source>
        <dbReference type="Proteomes" id="UP000315215"/>
    </source>
</evidence>
<dbReference type="REBASE" id="349581">
    <property type="entry name" value="BbaTKL69ORF18465P"/>
</dbReference>
<dbReference type="OrthoDB" id="1551452at2"/>
<sequence length="350" mass="40069">MEFKYNKGEWSEFYVFLHTLASGKLYAADSSMNKVPNVYYKILSSIRRDIEYNRDSSTNQIIFEYENTQITIPISTFESMEEILIEKIQLGTGTFSIPEINSIIEQLKINSIKERSDTKGDIILKIHDDVTGFEPTLSFSIKSYLGNKPTLLNASNGTVLKYQLSAPISENEMNRINSLSGSSKIKNRISAIRDLGIDLLYKDVPSTIFKENLQMIDYRLPEIISQIFLESYFVRGKKVSEVVQSFLDYNPTENPRIIKYKVQEFLVAIALGMVPLTEWTGLDEANGGYIVVKENAEVLCYHIYDRNRLKEYLYNHTKFDTPSTGRTSAGLLVHNEGGELEFSLTMQIRF</sequence>
<reference evidence="1 2" key="1">
    <citation type="submission" date="2019-07" db="EMBL/GenBank/DDBJ databases">
        <authorList>
            <person name="Li J."/>
        </authorList>
    </citation>
    <scope>NUCLEOTIDE SEQUENCE [LARGE SCALE GENOMIC DNA]</scope>
    <source>
        <strain evidence="1 2">TKL69</strain>
    </source>
</reference>
<keyword evidence="1" id="KW-0540">Nuclease</keyword>
<keyword evidence="2" id="KW-1185">Reference proteome</keyword>
<dbReference type="Pfam" id="PF09561">
    <property type="entry name" value="RE_HpaII"/>
    <property type="match status" value="1"/>
</dbReference>
<dbReference type="RefSeq" id="WP_143897007.1">
    <property type="nucleotide sequence ID" value="NZ_CP041666.1"/>
</dbReference>
<organism evidence="1 2">
    <name type="scientific">Radiobacillus deserti</name>
    <dbReference type="NCBI Taxonomy" id="2594883"/>
    <lineage>
        <taxon>Bacteria</taxon>
        <taxon>Bacillati</taxon>
        <taxon>Bacillota</taxon>
        <taxon>Bacilli</taxon>
        <taxon>Bacillales</taxon>
        <taxon>Bacillaceae</taxon>
        <taxon>Radiobacillus</taxon>
    </lineage>
</organism>
<proteinExistence type="predicted"/>
<dbReference type="GO" id="GO:0004519">
    <property type="term" value="F:endonuclease activity"/>
    <property type="evidence" value="ECO:0007669"/>
    <property type="project" value="UniProtKB-KW"/>
</dbReference>
<protein>
    <submittedName>
        <fullName evidence="1">HpaII family restriction endonuclease</fullName>
    </submittedName>
</protein>
<evidence type="ECO:0000313" key="1">
    <source>
        <dbReference type="EMBL" id="QDP41977.1"/>
    </source>
</evidence>
<dbReference type="EMBL" id="CP041666">
    <property type="protein sequence ID" value="QDP41977.1"/>
    <property type="molecule type" value="Genomic_DNA"/>
</dbReference>
<dbReference type="InterPro" id="IPR019062">
    <property type="entry name" value="Restrct_endonuc_II_HpaII"/>
</dbReference>
<gene>
    <name evidence="1" type="ORF">FN924_18465</name>
</gene>
<dbReference type="Proteomes" id="UP000315215">
    <property type="component" value="Chromosome"/>
</dbReference>
<name>A0A516KKQ7_9BACI</name>
<keyword evidence="1" id="KW-0378">Hydrolase</keyword>
<accession>A0A516KKQ7</accession>
<keyword evidence="1" id="KW-0255">Endonuclease</keyword>